<accession>A0A4C1UY70</accession>
<protein>
    <submittedName>
        <fullName evidence="2">Uncharacterized protein</fullName>
    </submittedName>
</protein>
<dbReference type="Proteomes" id="UP000299102">
    <property type="component" value="Unassembled WGS sequence"/>
</dbReference>
<keyword evidence="3" id="KW-1185">Reference proteome</keyword>
<reference evidence="2 3" key="1">
    <citation type="journal article" date="2019" name="Commun. Biol.">
        <title>The bagworm genome reveals a unique fibroin gene that provides high tensile strength.</title>
        <authorList>
            <person name="Kono N."/>
            <person name="Nakamura H."/>
            <person name="Ohtoshi R."/>
            <person name="Tomita M."/>
            <person name="Numata K."/>
            <person name="Arakawa K."/>
        </authorList>
    </citation>
    <scope>NUCLEOTIDE SEQUENCE [LARGE SCALE GENOMIC DNA]</scope>
</reference>
<evidence type="ECO:0000256" key="1">
    <source>
        <dbReference type="SAM" id="MobiDB-lite"/>
    </source>
</evidence>
<dbReference type="EMBL" id="BGZK01000236">
    <property type="protein sequence ID" value="GBP30724.1"/>
    <property type="molecule type" value="Genomic_DNA"/>
</dbReference>
<sequence length="190" mass="21845">MKYMGVDRWRSKTWRRRRRHARRPRLIAPGRCRQATEENSASAPSSSSPVTRDIYMRMDLNTGSGRVGVRRGLPSTFKSRYRSDVRRIVRNGHWKSKLHARIWISGRAHKNNKTLEELSLSFKDLISSTQQLVCLCLFAVPQRTCIANRYAATAPLIVITPPFAFGLSTTPTKARAPTRGRHHPRWEPLL</sequence>
<feature type="region of interest" description="Disordered" evidence="1">
    <location>
        <begin position="170"/>
        <end position="190"/>
    </location>
</feature>
<evidence type="ECO:0000313" key="2">
    <source>
        <dbReference type="EMBL" id="GBP30724.1"/>
    </source>
</evidence>
<name>A0A4C1UY70_EUMVA</name>
<dbReference type="AlphaFoldDB" id="A0A4C1UY70"/>
<gene>
    <name evidence="2" type="ORF">EVAR_75948_1</name>
</gene>
<proteinExistence type="predicted"/>
<organism evidence="2 3">
    <name type="scientific">Eumeta variegata</name>
    <name type="common">Bagworm moth</name>
    <name type="synonym">Eumeta japonica</name>
    <dbReference type="NCBI Taxonomy" id="151549"/>
    <lineage>
        <taxon>Eukaryota</taxon>
        <taxon>Metazoa</taxon>
        <taxon>Ecdysozoa</taxon>
        <taxon>Arthropoda</taxon>
        <taxon>Hexapoda</taxon>
        <taxon>Insecta</taxon>
        <taxon>Pterygota</taxon>
        <taxon>Neoptera</taxon>
        <taxon>Endopterygota</taxon>
        <taxon>Lepidoptera</taxon>
        <taxon>Glossata</taxon>
        <taxon>Ditrysia</taxon>
        <taxon>Tineoidea</taxon>
        <taxon>Psychidae</taxon>
        <taxon>Oiketicinae</taxon>
        <taxon>Eumeta</taxon>
    </lineage>
</organism>
<comment type="caution">
    <text evidence="2">The sequence shown here is derived from an EMBL/GenBank/DDBJ whole genome shotgun (WGS) entry which is preliminary data.</text>
</comment>
<evidence type="ECO:0000313" key="3">
    <source>
        <dbReference type="Proteomes" id="UP000299102"/>
    </source>
</evidence>